<feature type="compositionally biased region" description="Low complexity" evidence="1">
    <location>
        <begin position="223"/>
        <end position="245"/>
    </location>
</feature>
<evidence type="ECO:0000256" key="1">
    <source>
        <dbReference type="SAM" id="MobiDB-lite"/>
    </source>
</evidence>
<dbReference type="EMBL" id="LT158599">
    <property type="protein sequence ID" value="CVK31319.1"/>
    <property type="molecule type" value="Genomic_DNA"/>
</dbReference>
<feature type="compositionally biased region" description="Basic and acidic residues" evidence="1">
    <location>
        <begin position="157"/>
        <end position="167"/>
    </location>
</feature>
<dbReference type="RefSeq" id="WP_062261030.1">
    <property type="nucleotide sequence ID" value="NZ_LT158599.1"/>
</dbReference>
<dbReference type="PROSITE" id="PS51257">
    <property type="entry name" value="PROKAR_LIPOPROTEIN"/>
    <property type="match status" value="1"/>
</dbReference>
<proteinExistence type="predicted"/>
<gene>
    <name evidence="2" type="ORF">MMAB1_0102</name>
</gene>
<evidence type="ECO:0000313" key="3">
    <source>
        <dbReference type="Proteomes" id="UP000069850"/>
    </source>
</evidence>
<dbReference type="Proteomes" id="UP000069850">
    <property type="component" value="Chromosome 1"/>
</dbReference>
<accession>A0A0X3BHG3</accession>
<evidence type="ECO:0000313" key="2">
    <source>
        <dbReference type="EMBL" id="CVK31319.1"/>
    </source>
</evidence>
<reference evidence="2 3" key="1">
    <citation type="submission" date="2016-01" db="EMBL/GenBank/DDBJ databases">
        <authorList>
            <person name="Manzoor S."/>
        </authorList>
    </citation>
    <scope>NUCLEOTIDE SEQUENCE [LARGE SCALE GENOMIC DNA]</scope>
    <source>
        <strain evidence="2">Methanoculleus sp MAB1</strain>
    </source>
</reference>
<evidence type="ECO:0008006" key="4">
    <source>
        <dbReference type="Google" id="ProtNLM"/>
    </source>
</evidence>
<dbReference type="AlphaFoldDB" id="A0A0X3BHG3"/>
<protein>
    <recommendedName>
        <fullName evidence="4">DUF4367 domain-containing protein</fullName>
    </recommendedName>
</protein>
<dbReference type="KEGG" id="mema:MMAB1_0102"/>
<organism evidence="2 3">
    <name type="scientific">Methanoculleus bourgensis</name>
    <dbReference type="NCBI Taxonomy" id="83986"/>
    <lineage>
        <taxon>Archaea</taxon>
        <taxon>Methanobacteriati</taxon>
        <taxon>Methanobacteriota</taxon>
        <taxon>Stenosarchaea group</taxon>
        <taxon>Methanomicrobia</taxon>
        <taxon>Methanomicrobiales</taxon>
        <taxon>Methanomicrobiaceae</taxon>
        <taxon>Methanoculleus</taxon>
    </lineage>
</organism>
<dbReference type="GeneID" id="27136240"/>
<feature type="region of interest" description="Disordered" evidence="1">
    <location>
        <begin position="157"/>
        <end position="245"/>
    </location>
</feature>
<sequence>MKPILPTLLLLGCLLAAAGCTGTDQATPEYSATPDEAREVFGPETPVPSYLPEGYVFENATRSSDGSVTLTYSSTAADLRITRLSSPDAPCPGPTVAGNKDWIVQGDGIEGRLVYEGDDRSPGSPWLLRWDWNDASFCMTGRLPMDEMMRVAASVVSERRAELETRTSSRKRPPAIMRPQHSSSSSSRAPGSLKGRPGGTRRSGPGPCSLPIATGGRSSITIRWRAAARRSGASRSRPGRSSAVR</sequence>
<dbReference type="OrthoDB" id="137725at2157"/>
<name>A0A0X3BHG3_9EURY</name>